<dbReference type="SUPFAM" id="SSF144122">
    <property type="entry name" value="Tim10-like"/>
    <property type="match status" value="1"/>
</dbReference>
<evidence type="ECO:0000259" key="1">
    <source>
        <dbReference type="Pfam" id="PF02953"/>
    </source>
</evidence>
<name>A0AA86TQ80_9FABA</name>
<reference evidence="2" key="1">
    <citation type="submission" date="2023-10" db="EMBL/GenBank/DDBJ databases">
        <authorList>
            <person name="Domelevo Entfellner J.-B."/>
        </authorList>
    </citation>
    <scope>NUCLEOTIDE SEQUENCE</scope>
</reference>
<evidence type="ECO:0000313" key="2">
    <source>
        <dbReference type="EMBL" id="CAJ1975107.1"/>
    </source>
</evidence>
<gene>
    <name evidence="2" type="ORF">AYBTSS11_LOCUS27203</name>
</gene>
<protein>
    <recommendedName>
        <fullName evidence="1">Tim10-like domain-containing protein</fullName>
    </recommendedName>
</protein>
<dbReference type="AlphaFoldDB" id="A0AA86TQ80"/>
<organism evidence="2 3">
    <name type="scientific">Sphenostylis stenocarpa</name>
    <dbReference type="NCBI Taxonomy" id="92480"/>
    <lineage>
        <taxon>Eukaryota</taxon>
        <taxon>Viridiplantae</taxon>
        <taxon>Streptophyta</taxon>
        <taxon>Embryophyta</taxon>
        <taxon>Tracheophyta</taxon>
        <taxon>Spermatophyta</taxon>
        <taxon>Magnoliopsida</taxon>
        <taxon>eudicotyledons</taxon>
        <taxon>Gunneridae</taxon>
        <taxon>Pentapetalae</taxon>
        <taxon>rosids</taxon>
        <taxon>fabids</taxon>
        <taxon>Fabales</taxon>
        <taxon>Fabaceae</taxon>
        <taxon>Papilionoideae</taxon>
        <taxon>50 kb inversion clade</taxon>
        <taxon>NPAAA clade</taxon>
        <taxon>indigoferoid/millettioid clade</taxon>
        <taxon>Phaseoleae</taxon>
        <taxon>Sphenostylis</taxon>
    </lineage>
</organism>
<dbReference type="Proteomes" id="UP001189624">
    <property type="component" value="Chromosome 9"/>
</dbReference>
<dbReference type="Gene3D" id="1.10.287.810">
    <property type="entry name" value="Mitochondrial import inner membrane translocase subunit tim13 like domains"/>
    <property type="match status" value="1"/>
</dbReference>
<accession>A0AA86TQ80</accession>
<dbReference type="InterPro" id="IPR004217">
    <property type="entry name" value="Tim10-like"/>
</dbReference>
<dbReference type="InterPro" id="IPR035427">
    <property type="entry name" value="Tim10-like_dom_sf"/>
</dbReference>
<dbReference type="EMBL" id="OY731406">
    <property type="protein sequence ID" value="CAJ1975107.1"/>
    <property type="molecule type" value="Genomic_DNA"/>
</dbReference>
<keyword evidence="3" id="KW-1185">Reference proteome</keyword>
<evidence type="ECO:0000313" key="3">
    <source>
        <dbReference type="Proteomes" id="UP001189624"/>
    </source>
</evidence>
<dbReference type="Pfam" id="PF02953">
    <property type="entry name" value="zf-Tim10_DDP"/>
    <property type="match status" value="1"/>
</dbReference>
<proteinExistence type="predicted"/>
<sequence length="190" mass="21856">MDLSDLNSAEMQKFYSEEQQRAMVNEMVAKLTSECWDKCITGTPGNKFSSSESNCLSNCAHRYLEMSMLIMKRFQSNTPPVGQLSLEIDNATETREAKCLCPVCCLEQWAVDYVIGLFVEGAKTWKHFRREAKKDFKENIIAQFHGWRVPCGRHRFVRETNTGHLSCEGHNELHRQSSSTLIWKPKLDEG</sequence>
<dbReference type="Gramene" id="rna-AYBTSS11_LOCUS27203">
    <property type="protein sequence ID" value="CAJ1975107.1"/>
    <property type="gene ID" value="gene-AYBTSS11_LOCUS27203"/>
</dbReference>
<feature type="domain" description="Tim10-like" evidence="1">
    <location>
        <begin position="14"/>
        <end position="76"/>
    </location>
</feature>